<dbReference type="Gene3D" id="3.30.70.20">
    <property type="match status" value="1"/>
</dbReference>
<feature type="site" description="Important for catalytic activity" evidence="12">
    <location>
        <position position="1013"/>
    </location>
</feature>
<dbReference type="InterPro" id="IPR029061">
    <property type="entry name" value="THDP-binding"/>
</dbReference>
<dbReference type="SUPFAM" id="SSF53323">
    <property type="entry name" value="Pyruvate-ferredoxin oxidoreductase, PFOR, domain III"/>
    <property type="match status" value="1"/>
</dbReference>
<dbReference type="OrthoDB" id="9794954at2"/>
<dbReference type="PANTHER" id="PTHR32154:SF0">
    <property type="entry name" value="PYRUVATE-FLAVODOXIN OXIDOREDUCTASE-RELATED"/>
    <property type="match status" value="1"/>
</dbReference>
<dbReference type="PROSITE" id="PS00198">
    <property type="entry name" value="4FE4S_FER_1"/>
    <property type="match status" value="1"/>
</dbReference>
<feature type="binding site" evidence="11">
    <location>
        <position position="66"/>
    </location>
    <ligand>
        <name>thiamine diphosphate</name>
        <dbReference type="ChEBI" id="CHEBI:58937"/>
    </ligand>
</feature>
<evidence type="ECO:0000256" key="12">
    <source>
        <dbReference type="PIRSR" id="PIRSR000159-2"/>
    </source>
</evidence>
<feature type="binding site" evidence="11">
    <location>
        <position position="33"/>
    </location>
    <ligand>
        <name>pyruvate</name>
        <dbReference type="ChEBI" id="CHEBI:15361"/>
    </ligand>
</feature>
<dbReference type="NCBIfam" id="TIGR02176">
    <property type="entry name" value="pyruv_ox_red"/>
    <property type="match status" value="1"/>
</dbReference>
<dbReference type="FunFam" id="3.40.50.970:FF:000041">
    <property type="entry name" value="Pyruvate:ferredoxin (Flavodoxin) oxidoreductase"/>
    <property type="match status" value="1"/>
</dbReference>
<dbReference type="InterPro" id="IPR033412">
    <property type="entry name" value="PFOR_II"/>
</dbReference>
<dbReference type="FunFam" id="3.40.50.970:FF:000012">
    <property type="entry name" value="Pyruvate:ferredoxin (Flavodoxin) oxidoreductase"/>
    <property type="match status" value="1"/>
</dbReference>
<evidence type="ECO:0000259" key="14">
    <source>
        <dbReference type="PROSITE" id="PS51379"/>
    </source>
</evidence>
<proteinExistence type="inferred from homology"/>
<evidence type="ECO:0000256" key="13">
    <source>
        <dbReference type="PIRSR" id="PIRSR000159-50"/>
    </source>
</evidence>
<dbReference type="RefSeq" id="WP_100918068.1">
    <property type="nucleotide sequence ID" value="NZ_CP020370.1"/>
</dbReference>
<dbReference type="GO" id="GO:0005506">
    <property type="term" value="F:iron ion binding"/>
    <property type="evidence" value="ECO:0007669"/>
    <property type="project" value="InterPro"/>
</dbReference>
<dbReference type="InterPro" id="IPR011895">
    <property type="entry name" value="Pyrv_flavodox_OxRed"/>
</dbReference>
<evidence type="ECO:0000256" key="1">
    <source>
        <dbReference type="ARBA" id="ARBA00009032"/>
    </source>
</evidence>
<keyword evidence="2 10" id="KW-0813">Transport</keyword>
<feature type="binding site" evidence="13">
    <location>
        <position position="704"/>
    </location>
    <ligand>
        <name>[4Fe-4S] cluster</name>
        <dbReference type="ChEBI" id="CHEBI:49883"/>
        <label>1</label>
    </ligand>
</feature>
<dbReference type="InterPro" id="IPR019456">
    <property type="entry name" value="Pyrv-flavodox_OxRtase_EKR"/>
</dbReference>
<dbReference type="Pfam" id="PF12838">
    <property type="entry name" value="Fer4_7"/>
    <property type="match status" value="1"/>
</dbReference>
<dbReference type="PANTHER" id="PTHR32154">
    <property type="entry name" value="PYRUVATE-FLAVODOXIN OXIDOREDUCTASE-RELATED"/>
    <property type="match status" value="1"/>
</dbReference>
<name>A0A2K8U3Z8_9GAMM</name>
<dbReference type="SUPFAM" id="SSF52922">
    <property type="entry name" value="TK C-terminal domain-like"/>
    <property type="match status" value="1"/>
</dbReference>
<evidence type="ECO:0000256" key="7">
    <source>
        <dbReference type="ARBA" id="ARBA00023004"/>
    </source>
</evidence>
<dbReference type="Pfam" id="PF01855">
    <property type="entry name" value="POR_N"/>
    <property type="match status" value="1"/>
</dbReference>
<dbReference type="InterPro" id="IPR002869">
    <property type="entry name" value="Pyrv_flavodox_OxRed_cen"/>
</dbReference>
<comment type="similarity">
    <text evidence="1 10">Belongs to the pyruvate:ferredoxin/flavodoxin oxidoreductase family.</text>
</comment>
<dbReference type="InterPro" id="IPR017900">
    <property type="entry name" value="4Fe4S_Fe_S_CS"/>
</dbReference>
<reference evidence="15 16" key="1">
    <citation type="submission" date="2017-03" db="EMBL/GenBank/DDBJ databases">
        <title>Complete genome sequence of Candidatus 'Thiodictyon syntrophicum' sp. nov. strain Cad16T, a photolithoautotroph purple sulfur bacterium isolated from an alpine meromictic lake.</title>
        <authorList>
            <person name="Luedin S.M."/>
            <person name="Pothier J.F."/>
            <person name="Danza F."/>
            <person name="Storelli N."/>
            <person name="Wittwer M."/>
            <person name="Tonolla M."/>
        </authorList>
    </citation>
    <scope>NUCLEOTIDE SEQUENCE [LARGE SCALE GENOMIC DNA]</scope>
    <source>
        <strain evidence="15 16">Cad16T</strain>
    </source>
</reference>
<dbReference type="Gene3D" id="3.40.50.920">
    <property type="match status" value="1"/>
</dbReference>
<dbReference type="GO" id="GO:0051539">
    <property type="term" value="F:4 iron, 4 sulfur cluster binding"/>
    <property type="evidence" value="ECO:0007669"/>
    <property type="project" value="UniProtKB-KW"/>
</dbReference>
<dbReference type="PROSITE" id="PS51379">
    <property type="entry name" value="4FE4S_FER_2"/>
    <property type="match status" value="2"/>
</dbReference>
<feature type="binding site" evidence="13">
    <location>
        <position position="857"/>
    </location>
    <ligand>
        <name>[4Fe-4S] cluster</name>
        <dbReference type="ChEBI" id="CHEBI:49883"/>
        <label>3</label>
    </ligand>
</feature>
<feature type="domain" description="4Fe-4S ferredoxin-type" evidence="14">
    <location>
        <begin position="746"/>
        <end position="776"/>
    </location>
</feature>
<keyword evidence="16" id="KW-1185">Reference proteome</keyword>
<dbReference type="EMBL" id="CP020370">
    <property type="protein sequence ID" value="AUB80265.1"/>
    <property type="molecule type" value="Genomic_DNA"/>
</dbReference>
<dbReference type="InterPro" id="IPR017896">
    <property type="entry name" value="4Fe4S_Fe-S-bd"/>
</dbReference>
<feature type="binding site" evidence="13">
    <location>
        <position position="761"/>
    </location>
    <ligand>
        <name>[4Fe-4S] cluster</name>
        <dbReference type="ChEBI" id="CHEBI:49883"/>
        <label>2</label>
    </ligand>
</feature>
<dbReference type="Gene3D" id="3.40.920.10">
    <property type="entry name" value="Pyruvate-ferredoxin oxidoreductase, PFOR, domain III"/>
    <property type="match status" value="1"/>
</dbReference>
<evidence type="ECO:0000256" key="10">
    <source>
        <dbReference type="PIRNR" id="PIRNR000159"/>
    </source>
</evidence>
<evidence type="ECO:0000256" key="5">
    <source>
        <dbReference type="ARBA" id="ARBA00022982"/>
    </source>
</evidence>
<feature type="binding site" evidence="13">
    <location>
        <position position="832"/>
    </location>
    <ligand>
        <name>[4Fe-4S] cluster</name>
        <dbReference type="ChEBI" id="CHEBI:49883"/>
        <label>3</label>
    </ligand>
</feature>
<feature type="binding site" evidence="13">
    <location>
        <position position="758"/>
    </location>
    <ligand>
        <name>[4Fe-4S] cluster</name>
        <dbReference type="ChEBI" id="CHEBI:49883"/>
        <label>2</label>
    </ligand>
</feature>
<evidence type="ECO:0000256" key="9">
    <source>
        <dbReference type="ARBA" id="ARBA00048963"/>
    </source>
</evidence>
<dbReference type="Gene3D" id="3.40.50.970">
    <property type="match status" value="2"/>
</dbReference>
<dbReference type="InterPro" id="IPR050722">
    <property type="entry name" value="Pyruvate:ferred/Flavod_OxRd"/>
</dbReference>
<evidence type="ECO:0000313" key="15">
    <source>
        <dbReference type="EMBL" id="AUB80265.1"/>
    </source>
</evidence>
<dbReference type="FunFam" id="3.30.70.20:FF:000022">
    <property type="entry name" value="Pyruvate:ferredoxin (Flavodoxin) oxidoreductase"/>
    <property type="match status" value="1"/>
</dbReference>
<feature type="binding site" evidence="11">
    <location>
        <position position="857"/>
    </location>
    <ligand>
        <name>thiamine diphosphate</name>
        <dbReference type="ChEBI" id="CHEBI:58937"/>
    </ligand>
</feature>
<dbReference type="Pfam" id="PF10371">
    <property type="entry name" value="EKR"/>
    <property type="match status" value="1"/>
</dbReference>
<evidence type="ECO:0000256" key="8">
    <source>
        <dbReference type="ARBA" id="ARBA00023014"/>
    </source>
</evidence>
<keyword evidence="6 10" id="KW-0560">Oxidoreductase</keyword>
<evidence type="ECO:0000256" key="11">
    <source>
        <dbReference type="PIRSR" id="PIRSR000159-1"/>
    </source>
</evidence>
<dbReference type="GO" id="GO:0022900">
    <property type="term" value="P:electron transport chain"/>
    <property type="evidence" value="ECO:0007669"/>
    <property type="project" value="InterPro"/>
</dbReference>
<accession>A0A2K8U3Z8</accession>
<feature type="binding site" evidence="13">
    <location>
        <position position="698"/>
    </location>
    <ligand>
        <name>[4Fe-4S] cluster</name>
        <dbReference type="ChEBI" id="CHEBI:49883"/>
        <label>1</label>
    </ligand>
</feature>
<feature type="binding site" evidence="13">
    <location>
        <position position="708"/>
    </location>
    <ligand>
        <name>[4Fe-4S] cluster</name>
        <dbReference type="ChEBI" id="CHEBI:49883"/>
        <label>2</label>
    </ligand>
</feature>
<feature type="site" description="Important for catalytic activity" evidence="12">
    <location>
        <position position="66"/>
    </location>
</feature>
<dbReference type="FunFam" id="3.40.50.920:FF:000007">
    <property type="entry name" value="Pyruvate:ferredoxin (Flavodoxin) oxidoreductase"/>
    <property type="match status" value="1"/>
</dbReference>
<dbReference type="SMART" id="SM00890">
    <property type="entry name" value="EKR"/>
    <property type="match status" value="1"/>
</dbReference>
<evidence type="ECO:0000313" key="16">
    <source>
        <dbReference type="Proteomes" id="UP000232638"/>
    </source>
</evidence>
<feature type="binding site" evidence="11">
    <location>
        <begin position="979"/>
        <end position="982"/>
    </location>
    <ligand>
        <name>thiamine diphosphate</name>
        <dbReference type="ChEBI" id="CHEBI:58937"/>
    </ligand>
</feature>
<evidence type="ECO:0000256" key="2">
    <source>
        <dbReference type="ARBA" id="ARBA00022448"/>
    </source>
</evidence>
<dbReference type="GO" id="GO:0016903">
    <property type="term" value="F:oxidoreductase activity, acting on the aldehyde or oxo group of donors"/>
    <property type="evidence" value="ECO:0007669"/>
    <property type="project" value="InterPro"/>
</dbReference>
<comment type="cofactor">
    <cofactor evidence="13">
        <name>[4Fe-4S] cluster</name>
        <dbReference type="ChEBI" id="CHEBI:49883"/>
    </cofactor>
    <text evidence="13">Binds 3 [4Fe-4S] clusters per subunit.</text>
</comment>
<dbReference type="InterPro" id="IPR002880">
    <property type="entry name" value="Pyrv_Fd/Flavodoxin_OxRdtase_N"/>
</dbReference>
<feature type="site" description="Important for catalytic activity" evidence="12">
    <location>
        <position position="33"/>
    </location>
</feature>
<feature type="domain" description="4Fe-4S ferredoxin-type" evidence="14">
    <location>
        <begin position="689"/>
        <end position="718"/>
    </location>
</feature>
<dbReference type="CDD" id="cd07034">
    <property type="entry name" value="TPP_PYR_PFOR_IOR-alpha_like"/>
    <property type="match status" value="1"/>
</dbReference>
<dbReference type="AlphaFoldDB" id="A0A2K8U3Z8"/>
<evidence type="ECO:0000256" key="3">
    <source>
        <dbReference type="ARBA" id="ARBA00022485"/>
    </source>
</evidence>
<dbReference type="Pfam" id="PF01558">
    <property type="entry name" value="POR"/>
    <property type="match status" value="1"/>
</dbReference>
<dbReference type="InterPro" id="IPR019752">
    <property type="entry name" value="Pyrv/ketoisovalerate_OxRed_cat"/>
</dbReference>
<feature type="binding site" evidence="13">
    <location>
        <position position="701"/>
    </location>
    <ligand>
        <name>[4Fe-4S] cluster</name>
        <dbReference type="ChEBI" id="CHEBI:49883"/>
        <label>1</label>
    </ligand>
</feature>
<comment type="function">
    <text evidence="10">Oxidoreductase required for the transfer of electrons from pyruvate to flavodoxin.</text>
</comment>
<feature type="binding site" evidence="11">
    <location>
        <position position="116"/>
    </location>
    <ligand>
        <name>pyruvate</name>
        <dbReference type="ChEBI" id="CHEBI:15361"/>
    </ligand>
</feature>
<keyword evidence="5 10" id="KW-0249">Electron transport</keyword>
<feature type="binding site" evidence="11">
    <location>
        <begin position="1008"/>
        <end position="1013"/>
    </location>
    <ligand>
        <name>thiamine diphosphate</name>
        <dbReference type="ChEBI" id="CHEBI:58937"/>
    </ligand>
</feature>
<sequence length="1199" mass="130696">MSQSAELVTLDGNEAVAYVAHMTNEVIAIYPITPSSNMGEWADEWSAQGVKNLWGTVPSVVEMQSEAGAAGALHGALQGGSLATTFTASQGLLLMIPNMYKIAGELSPAVIHVAARALAAQGLSIFGDHSDVMATRATGFAMLSSASVQEAMDFALIAQAATLQSRVPFVHFFDGFRTSHEVVKVERLSVETVRAMIDEDLVRACRDRALNPNHPILRGTAQNPDVYFQGRETVNGYYSAVPAIVQQTMDKFAQLTGRQYSLFEYAGAPDAERVIVIMGSGIGATEETVNDLVARGEKIGLIKVRLYRPFDPSYLLAALPVTARRVAVLDRCKEPGADGEPLYKDVVTGLAQALADGRMATMPRVIGGRYGLSSKEFTPGMVKGVFDELKKDTPKNNFTIGIHDDLTHLSLTWDPSYRPDAPGVTACVFFGLGSDGTVSANKNSIKIIAEETPNYGQGYFQYDSKKAGAVTISHLRFGANPIHSNYLVGDDEAKFVACHQPNFLSRYAMLNHACRGGVFLLNSATPADRVWNDLPRTMQQAILDKQLSFYVIDAYGIAEATGMGRRINTIMQTCFFAISGILPREEAIEHIKYAVKKTYGKKGQRLLDRNYQAIDATLAGLHQVQVPGQVTSTFDRPATVPGNAPEFIRNVTACLIEGHGDSLPVSLMPVDGTWPTGTTKYEKRNLALKLPEWDRDLCTHCGKCPLVCPHAAIRAKVFPEALTADGPATFQHVQIKGKDFPAGMHISYQIAPDDCTGCGLCVDVCPIRDRKDPNHKALNMVDAHERHAIEQANWDFFLTLPEYDRRELDPTKIKHAMMLEPLFEFSGACVGCGETPYIKLATQLFGDRMMVANATGCSSIYGGNLPTTPYSKNPDGRGPAWNNSLFEDNAEFGLGMRLAVDKQVEQARELIKTLAEPIGTELVTALLAADQSTEAGIFEQRERVALLKTRLAGIDRIEARILEGICEQLVKRSVWIIGGDGWAYDIGYGGVDHVLASGRNVNLLILDTEVYSNTGGQNSKSTPMGAVAKFAAGGKASFKKDMAMMAMAYQNVYVASVAFGAKDVQTVRAFLEAESYDGPSVIIAYAPCIAHGVDLSNNLRQQDLAVNSGHWGLFRYDPRRTAAGENPLLIDSKAPSIPYRDFINTETRFSVLTRTHPDAAEHFLQLAQKHVKTRFQLYEQLAHLAVQEAGVTEGAKPKE</sequence>
<organism evidence="15 16">
    <name type="scientific">Candidatus Thiodictyon syntrophicum</name>
    <dbReference type="NCBI Taxonomy" id="1166950"/>
    <lineage>
        <taxon>Bacteria</taxon>
        <taxon>Pseudomonadati</taxon>
        <taxon>Pseudomonadota</taxon>
        <taxon>Gammaproteobacteria</taxon>
        <taxon>Chromatiales</taxon>
        <taxon>Chromatiaceae</taxon>
        <taxon>Thiodictyon</taxon>
    </lineage>
</organism>
<feature type="binding site" evidence="13">
    <location>
        <position position="829"/>
    </location>
    <ligand>
        <name>[4Fe-4S] cluster</name>
        <dbReference type="ChEBI" id="CHEBI:49883"/>
        <label>3</label>
    </ligand>
</feature>
<dbReference type="Pfam" id="PF17147">
    <property type="entry name" value="PFOR_II"/>
    <property type="match status" value="1"/>
</dbReference>
<feature type="binding site" evidence="13">
    <location>
        <position position="1088"/>
    </location>
    <ligand>
        <name>[4Fe-4S] cluster</name>
        <dbReference type="ChEBI" id="CHEBI:49883"/>
        <label>3</label>
    </ligand>
</feature>
<feature type="binding site" evidence="11">
    <location>
        <position position="834"/>
    </location>
    <ligand>
        <name>thiamine diphosphate</name>
        <dbReference type="ChEBI" id="CHEBI:58937"/>
    </ligand>
</feature>
<protein>
    <recommendedName>
        <fullName evidence="10">Pyruvate-flavodoxin oxidoreductase</fullName>
        <ecNumber evidence="10">1.2.7.-</ecNumber>
    </recommendedName>
</protein>
<feature type="binding site" evidence="13">
    <location>
        <position position="755"/>
    </location>
    <ligand>
        <name>[4Fe-4S] cluster</name>
        <dbReference type="ChEBI" id="CHEBI:49883"/>
        <label>2</label>
    </ligand>
</feature>
<feature type="site" description="Important for catalytic activity" evidence="12">
    <location>
        <position position="116"/>
    </location>
</feature>
<keyword evidence="4 13" id="KW-0479">Metal-binding</keyword>
<keyword evidence="3 13" id="KW-0004">4Fe-4S</keyword>
<dbReference type="SUPFAM" id="SSF54862">
    <property type="entry name" value="4Fe-4S ferredoxins"/>
    <property type="match status" value="1"/>
</dbReference>
<evidence type="ECO:0000256" key="6">
    <source>
        <dbReference type="ARBA" id="ARBA00023002"/>
    </source>
</evidence>
<dbReference type="Proteomes" id="UP000232638">
    <property type="component" value="Chromosome"/>
</dbReference>
<gene>
    <name evidence="15" type="ORF">THSYN_04340</name>
</gene>
<keyword evidence="15" id="KW-0670">Pyruvate</keyword>
<dbReference type="EC" id="1.2.7.-" evidence="10"/>
<dbReference type="InterPro" id="IPR009014">
    <property type="entry name" value="Transketo_C/PFOR_II"/>
</dbReference>
<comment type="catalytic activity">
    <reaction evidence="9 10">
        <text>oxidized [flavodoxin] + pyruvate + CoA + 2 H(+) = reduced [flavodoxin] + acetyl-CoA + CO2</text>
        <dbReference type="Rhea" id="RHEA:44140"/>
        <dbReference type="Rhea" id="RHEA-COMP:10622"/>
        <dbReference type="Rhea" id="RHEA-COMP:10623"/>
        <dbReference type="ChEBI" id="CHEBI:15361"/>
        <dbReference type="ChEBI" id="CHEBI:15378"/>
        <dbReference type="ChEBI" id="CHEBI:16526"/>
        <dbReference type="ChEBI" id="CHEBI:57287"/>
        <dbReference type="ChEBI" id="CHEBI:57288"/>
        <dbReference type="ChEBI" id="CHEBI:57618"/>
        <dbReference type="ChEBI" id="CHEBI:58210"/>
    </reaction>
</comment>
<dbReference type="Gene3D" id="4.10.780.10">
    <property type="entry name" value="Pyruvate-flavodoxin oxidoreductase, EKR domain"/>
    <property type="match status" value="1"/>
</dbReference>
<evidence type="ECO:0000256" key="4">
    <source>
        <dbReference type="ARBA" id="ARBA00022723"/>
    </source>
</evidence>
<dbReference type="CDD" id="cd03377">
    <property type="entry name" value="TPP_PFOR_PNO"/>
    <property type="match status" value="1"/>
</dbReference>
<dbReference type="FunFam" id="3.40.920.10:FF:000001">
    <property type="entry name" value="Pyruvate:ferredoxin (Flavodoxin) oxidoreductase"/>
    <property type="match status" value="1"/>
</dbReference>
<dbReference type="KEGG" id="tsy:THSYN_04340"/>
<dbReference type="PIRSF" id="PIRSF000159">
    <property type="entry name" value="NifJ"/>
    <property type="match status" value="1"/>
</dbReference>
<feature type="binding site" evidence="13">
    <location>
        <position position="765"/>
    </location>
    <ligand>
        <name>[4Fe-4S] cluster</name>
        <dbReference type="ChEBI" id="CHEBI:49883"/>
        <label>1</label>
    </ligand>
</feature>
<dbReference type="SUPFAM" id="SSF52518">
    <property type="entry name" value="Thiamin diphosphate-binding fold (THDP-binding)"/>
    <property type="match status" value="2"/>
</dbReference>
<keyword evidence="8 13" id="KW-0411">Iron-sulfur</keyword>
<dbReference type="InterPro" id="IPR037112">
    <property type="entry name" value="Pyrv-flavodox_OxR_EKR_sf"/>
</dbReference>
<keyword evidence="7 13" id="KW-0408">Iron</keyword>
<dbReference type="GO" id="GO:0006979">
    <property type="term" value="P:response to oxidative stress"/>
    <property type="evidence" value="ECO:0007669"/>
    <property type="project" value="TreeGrafter"/>
</dbReference>